<organism evidence="3 4">
    <name type="scientific">Chara braunii</name>
    <name type="common">Braun's stonewort</name>
    <dbReference type="NCBI Taxonomy" id="69332"/>
    <lineage>
        <taxon>Eukaryota</taxon>
        <taxon>Viridiplantae</taxon>
        <taxon>Streptophyta</taxon>
        <taxon>Charophyceae</taxon>
        <taxon>Charales</taxon>
        <taxon>Characeae</taxon>
        <taxon>Chara</taxon>
    </lineage>
</organism>
<feature type="region of interest" description="Disordered" evidence="1">
    <location>
        <begin position="614"/>
        <end position="634"/>
    </location>
</feature>
<gene>
    <name evidence="3" type="ORF">CBR_g4599</name>
</gene>
<sequence length="866" mass="99204">MGALEIISKERRQVMVAMLDLEKAYGRVNWSFILATLEHMNFGILFRHWISAMYCSSTASVIVNGRRSQEFILSRSLRQGCPMAPLLFVIQIEVLLNSLRAAPLVKGLQLGGGVEVLTGAIADDLLLITEAPAESTREAKGILDQYATLSEAKVNWDKSAYFLPAEYELSDDWTMKRIREADSERCLGVQISLTDSRPVQDTILVGRTEAAISKCRGATGLSLLGKATIITSLIFSLLWHIAAVIMIYKPTIRKVKRAAAKYLWKHKAEEQEGFITKVAWDKVTKPKDQGGLGIIDPEKQNTAHLGKWIMKASTQTAQRCWLEIIQYIIQQQFHLNTTKEVWTCLQMSSFVNRRPKSIIGRAWWIAWKRLRPPEGPDPRLKEEILIQPLFDNPRIRQGEGSTFSAALTPRGSFGRKWVEKGVTQVKEIWSEDAKEWKSERELRNQLGRLRGVGEKLQQLMEAIPQAWQEILKEDNKLKFGAWYKDMDTPGVPDEFYRVEEGGEEGGEEEEWIASRWVMAQAKNSEGNLRREGQRLINREQNWIAVRAIRTLEINGREGWRVIQGGKAITELRLDPGAVVWTATGTCITLAQYTSKLGRKTQEDQVSYIQEIRDRTGQKMEQESRQAQPEANEVPLSEEDRIRSLIAKCYEDGVSPENLRHGEFVIKNGVRIFKVNTQIDKLTTAWLKERTMTVIFQGEARDLLIKTREDLIRAYENGWQRKKTFARGFKRGRVHGEGPNVMSYVARSREVAQWLLAKADDVVVIRGVEYKMLFKAWMTRAELEEQRRQDDETKFWVVALRVPLRAMFHLRDLVTQAMGPIITRHPPEPDATRPKLMNLKFKLAREAEEKFEAILPMKLDDGELYNA</sequence>
<dbReference type="STRING" id="69332.A0A388KIC7"/>
<dbReference type="EMBL" id="BFEA01000120">
    <property type="protein sequence ID" value="GBG69768.1"/>
    <property type="molecule type" value="Genomic_DNA"/>
</dbReference>
<evidence type="ECO:0000256" key="1">
    <source>
        <dbReference type="SAM" id="MobiDB-lite"/>
    </source>
</evidence>
<dbReference type="OrthoDB" id="1935503at2759"/>
<feature type="compositionally biased region" description="Basic and acidic residues" evidence="1">
    <location>
        <begin position="614"/>
        <end position="623"/>
    </location>
</feature>
<dbReference type="PROSITE" id="PS50878">
    <property type="entry name" value="RT_POL"/>
    <property type="match status" value="1"/>
</dbReference>
<protein>
    <recommendedName>
        <fullName evidence="2">Reverse transcriptase domain-containing protein</fullName>
    </recommendedName>
</protein>
<evidence type="ECO:0000313" key="3">
    <source>
        <dbReference type="EMBL" id="GBG69768.1"/>
    </source>
</evidence>
<feature type="domain" description="Reverse transcriptase" evidence="2">
    <location>
        <begin position="1"/>
        <end position="178"/>
    </location>
</feature>
<dbReference type="PANTHER" id="PTHR31635:SF196">
    <property type="entry name" value="REVERSE TRANSCRIPTASE DOMAIN-CONTAINING PROTEIN-RELATED"/>
    <property type="match status" value="1"/>
</dbReference>
<dbReference type="InterPro" id="IPR000477">
    <property type="entry name" value="RT_dom"/>
</dbReference>
<comment type="caution">
    <text evidence="3">The sequence shown here is derived from an EMBL/GenBank/DDBJ whole genome shotgun (WGS) entry which is preliminary data.</text>
</comment>
<dbReference type="Proteomes" id="UP000265515">
    <property type="component" value="Unassembled WGS sequence"/>
</dbReference>
<accession>A0A388KIC7</accession>
<dbReference type="Gramene" id="GBG69768">
    <property type="protein sequence ID" value="GBG69768"/>
    <property type="gene ID" value="CBR_g4599"/>
</dbReference>
<keyword evidence="4" id="KW-1185">Reference proteome</keyword>
<proteinExistence type="predicted"/>
<name>A0A388KIC7_CHABU</name>
<dbReference type="Pfam" id="PF00078">
    <property type="entry name" value="RVT_1"/>
    <property type="match status" value="1"/>
</dbReference>
<dbReference type="AlphaFoldDB" id="A0A388KIC7"/>
<dbReference type="PANTHER" id="PTHR31635">
    <property type="entry name" value="REVERSE TRANSCRIPTASE DOMAIN-CONTAINING PROTEIN-RELATED"/>
    <property type="match status" value="1"/>
</dbReference>
<reference evidence="3 4" key="1">
    <citation type="journal article" date="2018" name="Cell">
        <title>The Chara Genome: Secondary Complexity and Implications for Plant Terrestrialization.</title>
        <authorList>
            <person name="Nishiyama T."/>
            <person name="Sakayama H."/>
            <person name="Vries J.D."/>
            <person name="Buschmann H."/>
            <person name="Saint-Marcoux D."/>
            <person name="Ullrich K.K."/>
            <person name="Haas F.B."/>
            <person name="Vanderstraeten L."/>
            <person name="Becker D."/>
            <person name="Lang D."/>
            <person name="Vosolsobe S."/>
            <person name="Rombauts S."/>
            <person name="Wilhelmsson P.K.I."/>
            <person name="Janitza P."/>
            <person name="Kern R."/>
            <person name="Heyl A."/>
            <person name="Rumpler F."/>
            <person name="Villalobos L.I.A.C."/>
            <person name="Clay J.M."/>
            <person name="Skokan R."/>
            <person name="Toyoda A."/>
            <person name="Suzuki Y."/>
            <person name="Kagoshima H."/>
            <person name="Schijlen E."/>
            <person name="Tajeshwar N."/>
            <person name="Catarino B."/>
            <person name="Hetherington A.J."/>
            <person name="Saltykova A."/>
            <person name="Bonnot C."/>
            <person name="Breuninger H."/>
            <person name="Symeonidi A."/>
            <person name="Radhakrishnan G.V."/>
            <person name="Van Nieuwerburgh F."/>
            <person name="Deforce D."/>
            <person name="Chang C."/>
            <person name="Karol K.G."/>
            <person name="Hedrich R."/>
            <person name="Ulvskov P."/>
            <person name="Glockner G."/>
            <person name="Delwiche C.F."/>
            <person name="Petrasek J."/>
            <person name="Van de Peer Y."/>
            <person name="Friml J."/>
            <person name="Beilby M."/>
            <person name="Dolan L."/>
            <person name="Kohara Y."/>
            <person name="Sugano S."/>
            <person name="Fujiyama A."/>
            <person name="Delaux P.-M."/>
            <person name="Quint M."/>
            <person name="TheiBen G."/>
            <person name="Hagemann M."/>
            <person name="Harholt J."/>
            <person name="Dunand C."/>
            <person name="Zachgo S."/>
            <person name="Langdale J."/>
            <person name="Maumus F."/>
            <person name="Straeten D.V.D."/>
            <person name="Gould S.B."/>
            <person name="Rensing S.A."/>
        </authorList>
    </citation>
    <scope>NUCLEOTIDE SEQUENCE [LARGE SCALE GENOMIC DNA]</scope>
    <source>
        <strain evidence="3 4">S276</strain>
    </source>
</reference>
<evidence type="ECO:0000313" key="4">
    <source>
        <dbReference type="Proteomes" id="UP000265515"/>
    </source>
</evidence>
<evidence type="ECO:0000259" key="2">
    <source>
        <dbReference type="PROSITE" id="PS50878"/>
    </source>
</evidence>